<dbReference type="InterPro" id="IPR012337">
    <property type="entry name" value="RNaseH-like_sf"/>
</dbReference>
<evidence type="ECO:0000313" key="1">
    <source>
        <dbReference type="EMBL" id="OUP52339.1"/>
    </source>
</evidence>
<dbReference type="SUPFAM" id="SSF53098">
    <property type="entry name" value="Ribonuclease H-like"/>
    <property type="match status" value="1"/>
</dbReference>
<dbReference type="EMBL" id="NFKK01000011">
    <property type="protein sequence ID" value="OUP52339.1"/>
    <property type="molecule type" value="Genomic_DNA"/>
</dbReference>
<dbReference type="Proteomes" id="UP000195897">
    <property type="component" value="Unassembled WGS sequence"/>
</dbReference>
<protein>
    <submittedName>
        <fullName evidence="1">Uncharacterized protein</fullName>
    </submittedName>
</protein>
<dbReference type="AlphaFoldDB" id="A0A1Y4LA36"/>
<sequence length="398" mass="45491">MNGGKGDSTMAKIMEIIAKETKGKSYHTYKYSYDSIGLPSIDYDDDPNKIMKWKDSAETGSPKRPIDLKPLADQLQEIGEPPLLKYFLDGSRHVFKVDDIAYNKQVFPVVAGQIGIGCCKRENKHMHKERFYRELVLALPDKANADGWNDTAYFASKVAKINESEELKRLGLKFSAILPYSTAKAGTVDSKLDTLAVAAVQDYMVEAEKRMVAELVKDKRLGQDAYLLKDGSLEYKIMKTGREDLRTLQKIKHNYSWVIGVSKSFNPESCLDHTGKPNSNYIADLPVYHRTPVARYENREFLGDVQFGVWYIRLRDKKRTQTPFDGVVKVEKIMMDEEVETGIDSDVVDLISANIINERNPTCYGTDRRWANHLYPVFLTETYVKSKYISTEMFLHLF</sequence>
<proteinExistence type="predicted"/>
<gene>
    <name evidence="1" type="ORF">B5F17_09890</name>
</gene>
<evidence type="ECO:0000313" key="2">
    <source>
        <dbReference type="Proteomes" id="UP000195897"/>
    </source>
</evidence>
<accession>A0A1Y4LA36</accession>
<reference evidence="2" key="1">
    <citation type="submission" date="2017-04" db="EMBL/GenBank/DDBJ databases">
        <title>Function of individual gut microbiota members based on whole genome sequencing of pure cultures obtained from chicken caecum.</title>
        <authorList>
            <person name="Medvecky M."/>
            <person name="Cejkova D."/>
            <person name="Polansky O."/>
            <person name="Karasova D."/>
            <person name="Kubasova T."/>
            <person name="Cizek A."/>
            <person name="Rychlik I."/>
        </authorList>
    </citation>
    <scope>NUCLEOTIDE SEQUENCE [LARGE SCALE GENOMIC DNA]</scope>
    <source>
        <strain evidence="2">An180</strain>
    </source>
</reference>
<organism evidence="1 2">
    <name type="scientific">Butyricicoccus pullicaecorum</name>
    <dbReference type="NCBI Taxonomy" id="501571"/>
    <lineage>
        <taxon>Bacteria</taxon>
        <taxon>Bacillati</taxon>
        <taxon>Bacillota</taxon>
        <taxon>Clostridia</taxon>
        <taxon>Eubacteriales</taxon>
        <taxon>Butyricicoccaceae</taxon>
        <taxon>Butyricicoccus</taxon>
    </lineage>
</organism>
<comment type="caution">
    <text evidence="1">The sequence shown here is derived from an EMBL/GenBank/DDBJ whole genome shotgun (WGS) entry which is preliminary data.</text>
</comment>
<name>A0A1Y4LA36_9FIRM</name>